<dbReference type="EMBL" id="CAJHJT010000056">
    <property type="protein sequence ID" value="CAD7013149.1"/>
    <property type="molecule type" value="Genomic_DNA"/>
</dbReference>
<comment type="caution">
    <text evidence="1">The sequence shown here is derived from an EMBL/GenBank/DDBJ whole genome shotgun (WGS) entry which is preliminary data.</text>
</comment>
<organism evidence="1 2">
    <name type="scientific">Ceratitis capitata</name>
    <name type="common">Mediterranean fruit fly</name>
    <name type="synonym">Tephritis capitata</name>
    <dbReference type="NCBI Taxonomy" id="7213"/>
    <lineage>
        <taxon>Eukaryota</taxon>
        <taxon>Metazoa</taxon>
        <taxon>Ecdysozoa</taxon>
        <taxon>Arthropoda</taxon>
        <taxon>Hexapoda</taxon>
        <taxon>Insecta</taxon>
        <taxon>Pterygota</taxon>
        <taxon>Neoptera</taxon>
        <taxon>Endopterygota</taxon>
        <taxon>Diptera</taxon>
        <taxon>Brachycera</taxon>
        <taxon>Muscomorpha</taxon>
        <taxon>Tephritoidea</taxon>
        <taxon>Tephritidae</taxon>
        <taxon>Ceratitis</taxon>
        <taxon>Ceratitis</taxon>
    </lineage>
</organism>
<reference evidence="1" key="1">
    <citation type="submission" date="2020-11" db="EMBL/GenBank/DDBJ databases">
        <authorList>
            <person name="Whitehead M."/>
        </authorList>
    </citation>
    <scope>NUCLEOTIDE SEQUENCE</scope>
    <source>
        <strain evidence="1">EGII</strain>
    </source>
</reference>
<sequence>FGSQSGAGFSLFQLSSQHLRAAVALVAISVVANNADCCMQLVKVARFCTTSPDTCPLICHMTSKVSLSSGSGGTVKPSSDVHEA</sequence>
<keyword evidence="2" id="KW-1185">Reference proteome</keyword>
<accession>A0A811VFX6</accession>
<gene>
    <name evidence="1" type="ORF">CCAP1982_LOCUS21220</name>
</gene>
<name>A0A811VFX6_CERCA</name>
<evidence type="ECO:0000313" key="1">
    <source>
        <dbReference type="EMBL" id="CAD7013149.1"/>
    </source>
</evidence>
<feature type="non-terminal residue" evidence="1">
    <location>
        <position position="1"/>
    </location>
</feature>
<proteinExistence type="predicted"/>
<protein>
    <submittedName>
        <fullName evidence="1">(Mediterranean fruit fly) hypothetical protein</fullName>
    </submittedName>
</protein>
<dbReference type="Proteomes" id="UP000606786">
    <property type="component" value="Unassembled WGS sequence"/>
</dbReference>
<evidence type="ECO:0000313" key="2">
    <source>
        <dbReference type="Proteomes" id="UP000606786"/>
    </source>
</evidence>
<dbReference type="AlphaFoldDB" id="A0A811VFX6"/>